<dbReference type="AlphaFoldDB" id="A0A2K3PMK3"/>
<protein>
    <submittedName>
        <fullName evidence="2">Uncharacterized protein</fullName>
    </submittedName>
</protein>
<evidence type="ECO:0000256" key="1">
    <source>
        <dbReference type="SAM" id="MobiDB-lite"/>
    </source>
</evidence>
<gene>
    <name evidence="2" type="ORF">L195_g013227</name>
</gene>
<evidence type="ECO:0000313" key="2">
    <source>
        <dbReference type="EMBL" id="PNY16505.1"/>
    </source>
</evidence>
<dbReference type="EMBL" id="ASHM01008579">
    <property type="protein sequence ID" value="PNY16505.1"/>
    <property type="molecule type" value="Genomic_DNA"/>
</dbReference>
<organism evidence="2 3">
    <name type="scientific">Trifolium pratense</name>
    <name type="common">Red clover</name>
    <dbReference type="NCBI Taxonomy" id="57577"/>
    <lineage>
        <taxon>Eukaryota</taxon>
        <taxon>Viridiplantae</taxon>
        <taxon>Streptophyta</taxon>
        <taxon>Embryophyta</taxon>
        <taxon>Tracheophyta</taxon>
        <taxon>Spermatophyta</taxon>
        <taxon>Magnoliopsida</taxon>
        <taxon>eudicotyledons</taxon>
        <taxon>Gunneridae</taxon>
        <taxon>Pentapetalae</taxon>
        <taxon>rosids</taxon>
        <taxon>fabids</taxon>
        <taxon>Fabales</taxon>
        <taxon>Fabaceae</taxon>
        <taxon>Papilionoideae</taxon>
        <taxon>50 kb inversion clade</taxon>
        <taxon>NPAAA clade</taxon>
        <taxon>Hologalegina</taxon>
        <taxon>IRL clade</taxon>
        <taxon>Trifolieae</taxon>
        <taxon>Trifolium</taxon>
    </lineage>
</organism>
<comment type="caution">
    <text evidence="2">The sequence shown here is derived from an EMBL/GenBank/DDBJ whole genome shotgun (WGS) entry which is preliminary data.</text>
</comment>
<name>A0A2K3PMK3_TRIPR</name>
<evidence type="ECO:0000313" key="3">
    <source>
        <dbReference type="Proteomes" id="UP000236291"/>
    </source>
</evidence>
<reference evidence="2 3" key="1">
    <citation type="journal article" date="2014" name="Am. J. Bot.">
        <title>Genome assembly and annotation for red clover (Trifolium pratense; Fabaceae).</title>
        <authorList>
            <person name="Istvanek J."/>
            <person name="Jaros M."/>
            <person name="Krenek A."/>
            <person name="Repkova J."/>
        </authorList>
    </citation>
    <scope>NUCLEOTIDE SEQUENCE [LARGE SCALE GENOMIC DNA]</scope>
    <source>
        <strain evidence="3">cv. Tatra</strain>
        <tissue evidence="2">Young leaves</tissue>
    </source>
</reference>
<dbReference type="Proteomes" id="UP000236291">
    <property type="component" value="Unassembled WGS sequence"/>
</dbReference>
<reference evidence="2 3" key="2">
    <citation type="journal article" date="2017" name="Front. Plant Sci.">
        <title>Gene Classification and Mining of Molecular Markers Useful in Red Clover (Trifolium pratense) Breeding.</title>
        <authorList>
            <person name="Istvanek J."/>
            <person name="Dluhosova J."/>
            <person name="Dluhos P."/>
            <person name="Patkova L."/>
            <person name="Nedelnik J."/>
            <person name="Repkova J."/>
        </authorList>
    </citation>
    <scope>NUCLEOTIDE SEQUENCE [LARGE SCALE GENOMIC DNA]</scope>
    <source>
        <strain evidence="3">cv. Tatra</strain>
        <tissue evidence="2">Young leaves</tissue>
    </source>
</reference>
<accession>A0A2K3PMK3</accession>
<sequence length="82" mass="9511">MEPWMGILEEKRAVVVLERHLNRMQQLWKNPANGNRKEKTNRKEDIKMVQVESEVKLHDSPTTANPLPSSKLLDSSWAMEGQ</sequence>
<feature type="region of interest" description="Disordered" evidence="1">
    <location>
        <begin position="53"/>
        <end position="82"/>
    </location>
</feature>
<proteinExistence type="predicted"/>